<feature type="domain" description="Resolvase HTH" evidence="2">
    <location>
        <begin position="55"/>
        <end position="86"/>
    </location>
</feature>
<organism evidence="3 4">
    <name type="scientific">Microvirga lotononidis</name>
    <dbReference type="NCBI Taxonomy" id="864069"/>
    <lineage>
        <taxon>Bacteria</taxon>
        <taxon>Pseudomonadati</taxon>
        <taxon>Pseudomonadota</taxon>
        <taxon>Alphaproteobacteria</taxon>
        <taxon>Hyphomicrobiales</taxon>
        <taxon>Methylobacteriaceae</taxon>
        <taxon>Microvirga</taxon>
    </lineage>
</organism>
<keyword evidence="4" id="KW-1185">Reference proteome</keyword>
<dbReference type="GO" id="GO:0000150">
    <property type="term" value="F:DNA strand exchange activity"/>
    <property type="evidence" value="ECO:0007669"/>
    <property type="project" value="InterPro"/>
</dbReference>
<protein>
    <recommendedName>
        <fullName evidence="2">Resolvase HTH domain-containing protein</fullName>
    </recommendedName>
</protein>
<dbReference type="PATRIC" id="fig|864069.3.peg.6874"/>
<proteinExistence type="predicted"/>
<reference evidence="3 4" key="1">
    <citation type="submission" date="2012-02" db="EMBL/GenBank/DDBJ databases">
        <title>Improved High-Quality Draft sequence of Microvirga sp. WSM3557.</title>
        <authorList>
            <consortium name="US DOE Joint Genome Institute"/>
            <person name="Lucas S."/>
            <person name="Han J."/>
            <person name="Lapidus A."/>
            <person name="Cheng J.-F."/>
            <person name="Goodwin L."/>
            <person name="Pitluck S."/>
            <person name="Peters L."/>
            <person name="Zhang X."/>
            <person name="Detter J.C."/>
            <person name="Han C."/>
            <person name="Tapia R."/>
            <person name="Land M."/>
            <person name="Hauser L."/>
            <person name="Kyrpides N."/>
            <person name="Ivanova N."/>
            <person name="Pagani I."/>
            <person name="Brau L."/>
            <person name="Yates R."/>
            <person name="O'Hara G."/>
            <person name="Rui T."/>
            <person name="Howieson J."/>
            <person name="Reeve W."/>
            <person name="Woyke T."/>
        </authorList>
    </citation>
    <scope>NUCLEOTIDE SEQUENCE [LARGE SCALE GENOMIC DNA]</scope>
    <source>
        <strain evidence="3 4">WSM3557</strain>
    </source>
</reference>
<dbReference type="STRING" id="864069.MicloDRAFT_00064200"/>
<name>I4YP01_9HYPH</name>
<dbReference type="GO" id="GO:0003677">
    <property type="term" value="F:DNA binding"/>
    <property type="evidence" value="ECO:0007669"/>
    <property type="project" value="InterPro"/>
</dbReference>
<dbReference type="InterPro" id="IPR006120">
    <property type="entry name" value="Resolvase_HTH_dom"/>
</dbReference>
<feature type="region of interest" description="Disordered" evidence="1">
    <location>
        <begin position="37"/>
        <end position="58"/>
    </location>
</feature>
<evidence type="ECO:0000256" key="1">
    <source>
        <dbReference type="SAM" id="MobiDB-lite"/>
    </source>
</evidence>
<evidence type="ECO:0000313" key="4">
    <source>
        <dbReference type="Proteomes" id="UP000003947"/>
    </source>
</evidence>
<gene>
    <name evidence="3" type="ORF">MicloDRAFT_00064200</name>
</gene>
<feature type="region of interest" description="Disordered" evidence="1">
    <location>
        <begin position="1"/>
        <end position="24"/>
    </location>
</feature>
<dbReference type="Proteomes" id="UP000003947">
    <property type="component" value="Unassembled WGS sequence"/>
</dbReference>
<evidence type="ECO:0000259" key="2">
    <source>
        <dbReference type="Pfam" id="PF02796"/>
    </source>
</evidence>
<dbReference type="AlphaFoldDB" id="I4YP01"/>
<dbReference type="EMBL" id="JH660647">
    <property type="protein sequence ID" value="EIM25693.1"/>
    <property type="molecule type" value="Genomic_DNA"/>
</dbReference>
<dbReference type="HOGENOM" id="CLU_2330592_0_0_5"/>
<sequence>MTANKVTNHMRRHMRENRQSMSLSELAAIHDVEPCTVRDHTKDIAPPPGGWKPSGRKPKFCRDKARRLEAQGVSRADIARRFGVTKPAVTIALGSKRN</sequence>
<dbReference type="Pfam" id="PF02796">
    <property type="entry name" value="HTH_7"/>
    <property type="match status" value="1"/>
</dbReference>
<accession>I4YP01</accession>
<evidence type="ECO:0000313" key="3">
    <source>
        <dbReference type="EMBL" id="EIM25693.1"/>
    </source>
</evidence>
<dbReference type="RefSeq" id="WP_009494174.1">
    <property type="nucleotide sequence ID" value="NZ_CP141048.1"/>
</dbReference>